<evidence type="ECO:0000256" key="4">
    <source>
        <dbReference type="ARBA" id="ARBA00022692"/>
    </source>
</evidence>
<evidence type="ECO:0000256" key="7">
    <source>
        <dbReference type="ARBA" id="ARBA00022837"/>
    </source>
</evidence>
<evidence type="ECO:0000256" key="9">
    <source>
        <dbReference type="ARBA" id="ARBA00023128"/>
    </source>
</evidence>
<evidence type="ECO:0000256" key="12">
    <source>
        <dbReference type="RuleBase" id="RU000488"/>
    </source>
</evidence>
<dbReference type="Pfam" id="PF13499">
    <property type="entry name" value="EF-hand_7"/>
    <property type="match status" value="2"/>
</dbReference>
<dbReference type="InterPro" id="IPR023395">
    <property type="entry name" value="MCP_dom_sf"/>
</dbReference>
<dbReference type="InterPro" id="IPR018247">
    <property type="entry name" value="EF_Hand_1_Ca_BS"/>
</dbReference>
<keyword evidence="7" id="KW-0106">Calcium</keyword>
<evidence type="ECO:0000256" key="11">
    <source>
        <dbReference type="PROSITE-ProRule" id="PRU00282"/>
    </source>
</evidence>
<comment type="subcellular location">
    <subcellularLocation>
        <location evidence="1">Mitochondrion inner membrane</location>
        <topology evidence="1">Multi-pass membrane protein</topology>
    </subcellularLocation>
</comment>
<evidence type="ECO:0000256" key="6">
    <source>
        <dbReference type="ARBA" id="ARBA00022792"/>
    </source>
</evidence>
<sequence length="472" mass="53683">MNVPNSHHLPHYFQELPSEREERLEKLFKQLDVDGDGRINFEDLSEALQQMGLPYAPDSVEKFIEKSDLAKSGNVDFAEFAHYVMEHEKQLLLVFKSLDENSDGSIDTSEIVNAFKKLGIYMSYDDAFKLLQRMDKDGSLTITFDEWRDYLLFHPSSELADIFKYWRHATFLDIGEDTLVPDDFTEQEMRTGMWWRHLVAGGLAGAVSRTSTAPLDRLKVFLQVRGGEFTSVQACFMHMLREGGIRSLWRGNGINVLKIAPESALKFMAYEQAKRIIRGNNERELGVYERFLAGSMAGGISQTLIYPMEVLKTRLALGKTGQYYGLWDAAKKLYYKEGLGCFYRGYLPNLLGILPYAGIDLAIYETLKNIYISHHPREEYPGIFVLLGCGTISSSCGQIASYPLALVRTRLQAQENKKENSMIGLFRSILHREGVMGLYRGLTPNFMKVAPAVSISYVVYEHTRRTLGVTMT</sequence>
<dbReference type="InterPro" id="IPR002167">
    <property type="entry name" value="GDC-like"/>
</dbReference>
<keyword evidence="4 11" id="KW-0812">Transmembrane</keyword>
<evidence type="ECO:0000256" key="8">
    <source>
        <dbReference type="ARBA" id="ARBA00022989"/>
    </source>
</evidence>
<dbReference type="GeneID" id="106470187"/>
<dbReference type="PANTHER" id="PTHR24089">
    <property type="entry name" value="SOLUTE CARRIER FAMILY 25"/>
    <property type="match status" value="1"/>
</dbReference>
<feature type="repeat" description="Solcar" evidence="11">
    <location>
        <begin position="192"/>
        <end position="276"/>
    </location>
</feature>
<keyword evidence="3 12" id="KW-0813">Transport</keyword>
<dbReference type="Gene3D" id="1.50.40.10">
    <property type="entry name" value="Mitochondrial carrier domain"/>
    <property type="match status" value="1"/>
</dbReference>
<keyword evidence="14" id="KW-1185">Reference proteome</keyword>
<evidence type="ECO:0000313" key="14">
    <source>
        <dbReference type="Proteomes" id="UP000694941"/>
    </source>
</evidence>
<evidence type="ECO:0000256" key="3">
    <source>
        <dbReference type="ARBA" id="ARBA00022448"/>
    </source>
</evidence>
<dbReference type="PROSITE" id="PS00018">
    <property type="entry name" value="EF_HAND_1"/>
    <property type="match status" value="2"/>
</dbReference>
<dbReference type="PROSITE" id="PS50920">
    <property type="entry name" value="SOLCAR"/>
    <property type="match status" value="3"/>
</dbReference>
<evidence type="ECO:0000256" key="10">
    <source>
        <dbReference type="ARBA" id="ARBA00023136"/>
    </source>
</evidence>
<feature type="domain" description="EF-hand" evidence="13">
    <location>
        <begin position="122"/>
        <end position="157"/>
    </location>
</feature>
<dbReference type="SUPFAM" id="SSF47473">
    <property type="entry name" value="EF-hand"/>
    <property type="match status" value="1"/>
</dbReference>
<dbReference type="SUPFAM" id="SSF103506">
    <property type="entry name" value="Mitochondrial carrier"/>
    <property type="match status" value="1"/>
</dbReference>
<evidence type="ECO:0000256" key="5">
    <source>
        <dbReference type="ARBA" id="ARBA00022737"/>
    </source>
</evidence>
<proteinExistence type="inferred from homology"/>
<keyword evidence="9" id="KW-0496">Mitochondrion</keyword>
<dbReference type="InterPro" id="IPR002048">
    <property type="entry name" value="EF_hand_dom"/>
</dbReference>
<dbReference type="Proteomes" id="UP000694941">
    <property type="component" value="Unplaced"/>
</dbReference>
<dbReference type="Pfam" id="PF00153">
    <property type="entry name" value="Mito_carr"/>
    <property type="match status" value="3"/>
</dbReference>
<feature type="repeat" description="Solcar" evidence="11">
    <location>
        <begin position="285"/>
        <end position="370"/>
    </location>
</feature>
<dbReference type="PRINTS" id="PR00926">
    <property type="entry name" value="MITOCARRIER"/>
</dbReference>
<protein>
    <submittedName>
        <fullName evidence="15">Calcium-binding mitochondrial carrier protein SCaMC-1-B-like</fullName>
    </submittedName>
</protein>
<gene>
    <name evidence="15" type="primary">LOC106470187</name>
</gene>
<keyword evidence="6" id="KW-0999">Mitochondrion inner membrane</keyword>
<evidence type="ECO:0000259" key="13">
    <source>
        <dbReference type="PROSITE" id="PS50222"/>
    </source>
</evidence>
<dbReference type="InterPro" id="IPR018108">
    <property type="entry name" value="MCP_transmembrane"/>
</dbReference>
<name>A0ABM1BPI6_LIMPO</name>
<accession>A0ABM1BPI6</accession>
<reference evidence="15" key="1">
    <citation type="submission" date="2025-08" db="UniProtKB">
        <authorList>
            <consortium name="RefSeq"/>
        </authorList>
    </citation>
    <scope>IDENTIFICATION</scope>
    <source>
        <tissue evidence="15">Muscle</tissue>
    </source>
</reference>
<evidence type="ECO:0000313" key="15">
    <source>
        <dbReference type="RefSeq" id="XP_013786179.1"/>
    </source>
</evidence>
<dbReference type="InterPro" id="IPR002067">
    <property type="entry name" value="MCP"/>
</dbReference>
<organism evidence="14 15">
    <name type="scientific">Limulus polyphemus</name>
    <name type="common">Atlantic horseshoe crab</name>
    <dbReference type="NCBI Taxonomy" id="6850"/>
    <lineage>
        <taxon>Eukaryota</taxon>
        <taxon>Metazoa</taxon>
        <taxon>Ecdysozoa</taxon>
        <taxon>Arthropoda</taxon>
        <taxon>Chelicerata</taxon>
        <taxon>Merostomata</taxon>
        <taxon>Xiphosura</taxon>
        <taxon>Limulidae</taxon>
        <taxon>Limulus</taxon>
    </lineage>
</organism>
<dbReference type="InterPro" id="IPR011992">
    <property type="entry name" value="EF-hand-dom_pair"/>
</dbReference>
<evidence type="ECO:0000256" key="1">
    <source>
        <dbReference type="ARBA" id="ARBA00004448"/>
    </source>
</evidence>
<evidence type="ECO:0000256" key="2">
    <source>
        <dbReference type="ARBA" id="ARBA00006375"/>
    </source>
</evidence>
<keyword evidence="8" id="KW-1133">Transmembrane helix</keyword>
<dbReference type="PRINTS" id="PR00928">
    <property type="entry name" value="GRAVESDC"/>
</dbReference>
<dbReference type="RefSeq" id="XP_013786179.1">
    <property type="nucleotide sequence ID" value="XM_013930725.2"/>
</dbReference>
<dbReference type="Gene3D" id="1.10.238.10">
    <property type="entry name" value="EF-hand"/>
    <property type="match status" value="2"/>
</dbReference>
<dbReference type="PROSITE" id="PS50222">
    <property type="entry name" value="EF_HAND_2"/>
    <property type="match status" value="3"/>
</dbReference>
<keyword evidence="10 11" id="KW-0472">Membrane</keyword>
<dbReference type="SMART" id="SM00054">
    <property type="entry name" value="EFh"/>
    <property type="match status" value="4"/>
</dbReference>
<feature type="domain" description="EF-hand" evidence="13">
    <location>
        <begin position="19"/>
        <end position="54"/>
    </location>
</feature>
<comment type="similarity">
    <text evidence="2 12">Belongs to the mitochondrial carrier (TC 2.A.29) family.</text>
</comment>
<feature type="domain" description="EF-hand" evidence="13">
    <location>
        <begin position="86"/>
        <end position="121"/>
    </location>
</feature>
<feature type="repeat" description="Solcar" evidence="11">
    <location>
        <begin position="381"/>
        <end position="466"/>
    </location>
</feature>
<keyword evidence="5" id="KW-0677">Repeat</keyword>